<organism evidence="2 3">
    <name type="scientific">Gulo gulo</name>
    <name type="common">Wolverine</name>
    <name type="synonym">Gluton</name>
    <dbReference type="NCBI Taxonomy" id="48420"/>
    <lineage>
        <taxon>Eukaryota</taxon>
        <taxon>Metazoa</taxon>
        <taxon>Chordata</taxon>
        <taxon>Craniata</taxon>
        <taxon>Vertebrata</taxon>
        <taxon>Euteleostomi</taxon>
        <taxon>Mammalia</taxon>
        <taxon>Eutheria</taxon>
        <taxon>Laurasiatheria</taxon>
        <taxon>Carnivora</taxon>
        <taxon>Caniformia</taxon>
        <taxon>Musteloidea</taxon>
        <taxon>Mustelidae</taxon>
        <taxon>Guloninae</taxon>
        <taxon>Gulo</taxon>
    </lineage>
</organism>
<accession>A0A9X9LHB6</accession>
<feature type="non-terminal residue" evidence="2">
    <location>
        <position position="139"/>
    </location>
</feature>
<name>A0A9X9LHB6_GULGU</name>
<dbReference type="AlphaFoldDB" id="A0A9X9LHB6"/>
<evidence type="ECO:0000313" key="2">
    <source>
        <dbReference type="EMBL" id="VCW68237.1"/>
    </source>
</evidence>
<proteinExistence type="predicted"/>
<protein>
    <submittedName>
        <fullName evidence="2">Uncharacterized protein</fullName>
    </submittedName>
</protein>
<comment type="caution">
    <text evidence="2">The sequence shown here is derived from an EMBL/GenBank/DDBJ whole genome shotgun (WGS) entry which is preliminary data.</text>
</comment>
<evidence type="ECO:0000313" key="3">
    <source>
        <dbReference type="Proteomes" id="UP000269945"/>
    </source>
</evidence>
<sequence>MTSPDQALIGRHGRQVGAAWPGSPQPAPKGLGRTDPTTRPPGGHPWEQCGRGGVPTPEFCRLESEVGMEVSVDQEFSLDLNDNTSTAYKDFSDPFWDQEWKHCGGLPGPTGVALKPPAGERACEGEDSAEGEAPEISAI</sequence>
<evidence type="ECO:0000256" key="1">
    <source>
        <dbReference type="SAM" id="MobiDB-lite"/>
    </source>
</evidence>
<dbReference type="EMBL" id="CYRY02003643">
    <property type="protein sequence ID" value="VCW68237.1"/>
    <property type="molecule type" value="Genomic_DNA"/>
</dbReference>
<feature type="region of interest" description="Disordered" evidence="1">
    <location>
        <begin position="107"/>
        <end position="139"/>
    </location>
</feature>
<feature type="region of interest" description="Disordered" evidence="1">
    <location>
        <begin position="1"/>
        <end position="57"/>
    </location>
</feature>
<keyword evidence="3" id="KW-1185">Reference proteome</keyword>
<dbReference type="Proteomes" id="UP000269945">
    <property type="component" value="Unassembled WGS sequence"/>
</dbReference>
<reference evidence="2 3" key="1">
    <citation type="submission" date="2018-10" db="EMBL/GenBank/DDBJ databases">
        <authorList>
            <person name="Ekblom R."/>
            <person name="Jareborg N."/>
        </authorList>
    </citation>
    <scope>NUCLEOTIDE SEQUENCE [LARGE SCALE GENOMIC DNA]</scope>
    <source>
        <tissue evidence="2">Muscle</tissue>
    </source>
</reference>
<gene>
    <name evidence="2" type="ORF">BN2614_LOCUS3</name>
</gene>